<organism evidence="3 4">
    <name type="scientific">Caballeronia pedi</name>
    <dbReference type="NCBI Taxonomy" id="1777141"/>
    <lineage>
        <taxon>Bacteria</taxon>
        <taxon>Pseudomonadati</taxon>
        <taxon>Pseudomonadota</taxon>
        <taxon>Betaproteobacteria</taxon>
        <taxon>Burkholderiales</taxon>
        <taxon>Burkholderiaceae</taxon>
        <taxon>Caballeronia</taxon>
    </lineage>
</organism>
<name>A0A158E0P3_9BURK</name>
<gene>
    <name evidence="3" type="ORF">AWB80_07863</name>
</gene>
<keyword evidence="2" id="KW-0472">Membrane</keyword>
<keyword evidence="4" id="KW-1185">Reference proteome</keyword>
<sequence length="157" mass="16575">MSSKSGRSLSSRVRLAGFAPFTAGAFALVATRFAAGLMAGLGFGAMAAFDAFAAVAAFVTMGDDAARGASEEEDLGNAALRRAGRADPEDVTLGSSQKLRSQSHIDVMPQPKRAPHRAGNRRPYERPCVKPATACRGVLRALTRSSRSLRLPPPFTR</sequence>
<evidence type="ECO:0000256" key="2">
    <source>
        <dbReference type="SAM" id="Phobius"/>
    </source>
</evidence>
<evidence type="ECO:0000313" key="3">
    <source>
        <dbReference type="EMBL" id="SAL00422.1"/>
    </source>
</evidence>
<keyword evidence="2" id="KW-0812">Transmembrane</keyword>
<protein>
    <submittedName>
        <fullName evidence="3">Uncharacterized protein</fullName>
    </submittedName>
</protein>
<feature type="transmembrane region" description="Helical" evidence="2">
    <location>
        <begin position="37"/>
        <end position="59"/>
    </location>
</feature>
<dbReference type="AlphaFoldDB" id="A0A158E0P3"/>
<dbReference type="EMBL" id="FCOE02000059">
    <property type="protein sequence ID" value="SAL00422.1"/>
    <property type="molecule type" value="Genomic_DNA"/>
</dbReference>
<keyword evidence="2" id="KW-1133">Transmembrane helix</keyword>
<comment type="caution">
    <text evidence="3">The sequence shown here is derived from an EMBL/GenBank/DDBJ whole genome shotgun (WGS) entry which is preliminary data.</text>
</comment>
<accession>A0A158E0P3</accession>
<reference evidence="3" key="1">
    <citation type="submission" date="2016-01" db="EMBL/GenBank/DDBJ databases">
        <authorList>
            <person name="Peeters C."/>
        </authorList>
    </citation>
    <scope>NUCLEOTIDE SEQUENCE [LARGE SCALE GENOMIC DNA]</scope>
    <source>
        <strain evidence="3">LMG 29323</strain>
    </source>
</reference>
<dbReference type="STRING" id="1777141.AWB80_07863"/>
<evidence type="ECO:0000313" key="4">
    <source>
        <dbReference type="Proteomes" id="UP000054911"/>
    </source>
</evidence>
<evidence type="ECO:0000256" key="1">
    <source>
        <dbReference type="SAM" id="MobiDB-lite"/>
    </source>
</evidence>
<proteinExistence type="predicted"/>
<dbReference type="Proteomes" id="UP000054911">
    <property type="component" value="Unassembled WGS sequence"/>
</dbReference>
<feature type="region of interest" description="Disordered" evidence="1">
    <location>
        <begin position="81"/>
        <end position="127"/>
    </location>
</feature>
<feature type="compositionally biased region" description="Polar residues" evidence="1">
    <location>
        <begin position="93"/>
        <end position="104"/>
    </location>
</feature>